<feature type="domain" description="CarD-like/TRCF RNAP-interacting" evidence="1">
    <location>
        <begin position="2"/>
        <end position="110"/>
    </location>
</feature>
<dbReference type="Gene3D" id="2.40.10.170">
    <property type="match status" value="1"/>
</dbReference>
<dbReference type="Gene3D" id="1.20.58.1290">
    <property type="entry name" value="CarD-like, C-terminal domain"/>
    <property type="match status" value="1"/>
</dbReference>
<name>B5RRG8_BORRA</name>
<sequence length="164" mass="19096">MSFVLDQAVVYPMQGVGKIKNIQNKEFNGEFIDYYEIYFPFNEMTFMVPVARAADLGIRALVSKEKVEEVFDIIKDFEGQIDQKKIKDGSHDFYKQSDILSTAKLYKFLYVKSMQKELPFYEKRILNDFELILQHEISLALQISFEEAKEKIREVLSGGQAVLD</sequence>
<organism evidence="2 3">
    <name type="scientific">Borrelia recurrentis (strain A1)</name>
    <dbReference type="NCBI Taxonomy" id="412418"/>
    <lineage>
        <taxon>Bacteria</taxon>
        <taxon>Pseudomonadati</taxon>
        <taxon>Spirochaetota</taxon>
        <taxon>Spirochaetia</taxon>
        <taxon>Spirochaetales</taxon>
        <taxon>Borreliaceae</taxon>
        <taxon>Borrelia</taxon>
    </lineage>
</organism>
<dbReference type="InterPro" id="IPR048792">
    <property type="entry name" value="CarD_C"/>
</dbReference>
<reference evidence="2 3" key="1">
    <citation type="journal article" date="2008" name="PLoS Genet.">
        <title>The genome of Borrelia recurrentis, the agent of deadly louse-borne relapsing fever, is a degraded subset of tick-borne Borrelia duttonii.</title>
        <authorList>
            <person name="Lescot M."/>
            <person name="Audic S."/>
            <person name="Robert C."/>
            <person name="Nguyen T.T."/>
            <person name="Blanc G."/>
            <person name="Cutler S.J."/>
            <person name="Wincker P."/>
            <person name="Couloux A."/>
            <person name="Claverie J.-M."/>
            <person name="Raoult D."/>
            <person name="Drancourt M."/>
        </authorList>
    </citation>
    <scope>NUCLEOTIDE SEQUENCE [LARGE SCALE GENOMIC DNA]</scope>
    <source>
        <strain evidence="2 3">A1</strain>
    </source>
</reference>
<dbReference type="AlphaFoldDB" id="B5RRG8"/>
<dbReference type="PANTHER" id="PTHR38447">
    <property type="entry name" value="TRANSCRIPTION FACTOR YDEB-RELATED"/>
    <property type="match status" value="1"/>
</dbReference>
<dbReference type="Proteomes" id="UP000000612">
    <property type="component" value="Chromosome"/>
</dbReference>
<dbReference type="HOGENOM" id="CLU_048259_1_1_12"/>
<dbReference type="PANTHER" id="PTHR38447:SF1">
    <property type="entry name" value="RNA POLYMERASE-BINDING TRANSCRIPTION FACTOR CARD"/>
    <property type="match status" value="1"/>
</dbReference>
<evidence type="ECO:0000313" key="2">
    <source>
        <dbReference type="EMBL" id="ACH94602.1"/>
    </source>
</evidence>
<dbReference type="SUPFAM" id="SSF141259">
    <property type="entry name" value="CarD-like"/>
    <property type="match status" value="1"/>
</dbReference>
<dbReference type="SMART" id="SM01058">
    <property type="entry name" value="CarD_TRCF"/>
    <property type="match status" value="1"/>
</dbReference>
<dbReference type="InterPro" id="IPR042215">
    <property type="entry name" value="CarD-like_C"/>
</dbReference>
<evidence type="ECO:0000259" key="1">
    <source>
        <dbReference type="SMART" id="SM01058"/>
    </source>
</evidence>
<dbReference type="InterPro" id="IPR003711">
    <property type="entry name" value="CarD-like/TRCF_RID"/>
</dbReference>
<dbReference type="Pfam" id="PF21095">
    <property type="entry name" value="CarD_C"/>
    <property type="match status" value="1"/>
</dbReference>
<dbReference type="RefSeq" id="WP_012538844.1">
    <property type="nucleotide sequence ID" value="NC_011244.1"/>
</dbReference>
<accession>B5RRG8</accession>
<dbReference type="GO" id="GO:0009303">
    <property type="term" value="P:rRNA transcription"/>
    <property type="evidence" value="ECO:0007669"/>
    <property type="project" value="TreeGrafter"/>
</dbReference>
<proteinExistence type="predicted"/>
<dbReference type="InterPro" id="IPR036101">
    <property type="entry name" value="CarD-like/TRCF_RID_sf"/>
</dbReference>
<evidence type="ECO:0000313" key="3">
    <source>
        <dbReference type="Proteomes" id="UP000000612"/>
    </source>
</evidence>
<dbReference type="InterPro" id="IPR052531">
    <property type="entry name" value="CarD-like_regulator"/>
</dbReference>
<protein>
    <submittedName>
        <fullName evidence="2">Transcription factor, putative</fullName>
    </submittedName>
</protein>
<gene>
    <name evidence="2" type="ordered locus">BRE_357</name>
</gene>
<dbReference type="Pfam" id="PF02559">
    <property type="entry name" value="CarD_TRCF_RID"/>
    <property type="match status" value="1"/>
</dbReference>
<keyword evidence="3" id="KW-1185">Reference proteome</keyword>
<dbReference type="EMBL" id="CP000993">
    <property type="protein sequence ID" value="ACH94602.1"/>
    <property type="molecule type" value="Genomic_DNA"/>
</dbReference>
<dbReference type="KEGG" id="bre:BRE_357"/>